<sequence>MGIKAILFDLDGTLVNSEIIHCQMWMDILAEYNVTLSEDDYKNHHAGIPTAQNAMDMIQRYDLDVGAATLTQAKVTATHAFVASKTYPLMPQVIETLGFFKDIGLTLVMVTGADRVSVDANLRAHNWHDVFAFSVSGDDVLNGKPAPDCYLLALEKLGLSAGECVAIEDSEHGLTSASRAGIACLAIPNPMSENHDFTSATAVLKHLGEAQKWVVERLG</sequence>
<dbReference type="InterPro" id="IPR036412">
    <property type="entry name" value="HAD-like_sf"/>
</dbReference>
<dbReference type="PRINTS" id="PR00413">
    <property type="entry name" value="HADHALOGNASE"/>
</dbReference>
<accession>A0A345DCS3</accession>
<dbReference type="InterPro" id="IPR051806">
    <property type="entry name" value="HAD-like_SPP"/>
</dbReference>
<dbReference type="Gene3D" id="1.10.150.240">
    <property type="entry name" value="Putative phosphatase, domain 2"/>
    <property type="match status" value="1"/>
</dbReference>
<dbReference type="OrthoDB" id="9800058at2"/>
<dbReference type="SFLD" id="SFLDG01129">
    <property type="entry name" value="C1.5:_HAD__Beta-PGM__Phosphata"/>
    <property type="match status" value="1"/>
</dbReference>
<dbReference type="GO" id="GO:0050308">
    <property type="term" value="F:sugar-phosphatase activity"/>
    <property type="evidence" value="ECO:0007669"/>
    <property type="project" value="TreeGrafter"/>
</dbReference>
<dbReference type="EMBL" id="CP031124">
    <property type="protein sequence ID" value="AXF86161.1"/>
    <property type="molecule type" value="Genomic_DNA"/>
</dbReference>
<keyword evidence="1" id="KW-0378">Hydrolase</keyword>
<reference evidence="2" key="1">
    <citation type="submission" date="2018-07" db="EMBL/GenBank/DDBJ databases">
        <authorList>
            <person name="Kim H."/>
        </authorList>
    </citation>
    <scope>NUCLEOTIDE SEQUENCE [LARGE SCALE GENOMIC DNA]</scope>
    <source>
        <strain evidence="2">F02</strain>
    </source>
</reference>
<dbReference type="KEGG" id="hyf:DTO96_101902"/>
<dbReference type="AlphaFoldDB" id="A0A345DCS3"/>
<dbReference type="PANTHER" id="PTHR43481:SF4">
    <property type="entry name" value="GLYCEROL-1-PHOSPHATE PHOSPHOHYDROLASE 1-RELATED"/>
    <property type="match status" value="1"/>
</dbReference>
<dbReference type="Pfam" id="PF13419">
    <property type="entry name" value="HAD_2"/>
    <property type="match status" value="1"/>
</dbReference>
<name>A0A345DCS3_9BURK</name>
<keyword evidence="2" id="KW-1185">Reference proteome</keyword>
<organism evidence="1 2">
    <name type="scientific">Ephemeroptericola cinctiostellae</name>
    <dbReference type="NCBI Taxonomy" id="2268024"/>
    <lineage>
        <taxon>Bacteria</taxon>
        <taxon>Pseudomonadati</taxon>
        <taxon>Pseudomonadota</taxon>
        <taxon>Betaproteobacteria</taxon>
        <taxon>Burkholderiales</taxon>
        <taxon>Burkholderiaceae</taxon>
        <taxon>Ephemeroptericola</taxon>
    </lineage>
</organism>
<dbReference type="InterPro" id="IPR023198">
    <property type="entry name" value="PGP-like_dom2"/>
</dbReference>
<dbReference type="Gene3D" id="3.40.50.1000">
    <property type="entry name" value="HAD superfamily/HAD-like"/>
    <property type="match status" value="1"/>
</dbReference>
<dbReference type="PROSITE" id="PS01228">
    <property type="entry name" value="COF_1"/>
    <property type="match status" value="1"/>
</dbReference>
<dbReference type="PANTHER" id="PTHR43481">
    <property type="entry name" value="FRUCTOSE-1-PHOSPHATE PHOSPHATASE"/>
    <property type="match status" value="1"/>
</dbReference>
<dbReference type="SUPFAM" id="SSF56784">
    <property type="entry name" value="HAD-like"/>
    <property type="match status" value="1"/>
</dbReference>
<gene>
    <name evidence="1" type="ORF">DTO96_101902</name>
</gene>
<proteinExistence type="predicted"/>
<dbReference type="InterPro" id="IPR006439">
    <property type="entry name" value="HAD-SF_hydro_IA"/>
</dbReference>
<evidence type="ECO:0000313" key="1">
    <source>
        <dbReference type="EMBL" id="AXF86161.1"/>
    </source>
</evidence>
<dbReference type="Proteomes" id="UP000252182">
    <property type="component" value="Chromosome"/>
</dbReference>
<dbReference type="InterPro" id="IPR041492">
    <property type="entry name" value="HAD_2"/>
</dbReference>
<protein>
    <submittedName>
        <fullName evidence="1">Phosphorylated carbohydrates phosphatase</fullName>
        <ecNumber evidence="1">3.1.3.-</ecNumber>
    </submittedName>
</protein>
<dbReference type="InterPro" id="IPR023214">
    <property type="entry name" value="HAD_sf"/>
</dbReference>
<dbReference type="EC" id="3.1.3.-" evidence="1"/>
<dbReference type="RefSeq" id="WP_157964393.1">
    <property type="nucleotide sequence ID" value="NZ_CP031124.1"/>
</dbReference>
<dbReference type="NCBIfam" id="TIGR01509">
    <property type="entry name" value="HAD-SF-IA-v3"/>
    <property type="match status" value="1"/>
</dbReference>
<evidence type="ECO:0000313" key="2">
    <source>
        <dbReference type="Proteomes" id="UP000252182"/>
    </source>
</evidence>
<dbReference type="SFLD" id="SFLDS00003">
    <property type="entry name" value="Haloacid_Dehalogenase"/>
    <property type="match status" value="1"/>
</dbReference>